<proteinExistence type="predicted"/>
<dbReference type="InterPro" id="IPR027746">
    <property type="entry name" value="TTL"/>
</dbReference>
<dbReference type="InParanoid" id="A0A074YNZ6"/>
<organism evidence="2 3">
    <name type="scientific">Aureobasidium subglaciale (strain EXF-2481)</name>
    <name type="common">Aureobasidium pullulans var. subglaciale</name>
    <dbReference type="NCBI Taxonomy" id="1043005"/>
    <lineage>
        <taxon>Eukaryota</taxon>
        <taxon>Fungi</taxon>
        <taxon>Dikarya</taxon>
        <taxon>Ascomycota</taxon>
        <taxon>Pezizomycotina</taxon>
        <taxon>Dothideomycetes</taxon>
        <taxon>Dothideomycetidae</taxon>
        <taxon>Dothideales</taxon>
        <taxon>Saccotheciaceae</taxon>
        <taxon>Aureobasidium</taxon>
    </lineage>
</organism>
<evidence type="ECO:0000313" key="2">
    <source>
        <dbReference type="EMBL" id="KEQ97859.1"/>
    </source>
</evidence>
<dbReference type="InterPro" id="IPR002828">
    <property type="entry name" value="SurE-like_Pase/nucleotidase"/>
</dbReference>
<dbReference type="GeneID" id="25365838"/>
<reference evidence="2 3" key="1">
    <citation type="journal article" date="2014" name="BMC Genomics">
        <title>Genome sequencing of four Aureobasidium pullulans varieties: biotechnological potential, stress tolerance, and description of new species.</title>
        <authorList>
            <person name="Gostin Ar C."/>
            <person name="Ohm R.A."/>
            <person name="Kogej T."/>
            <person name="Sonjak S."/>
            <person name="Turk M."/>
            <person name="Zajc J."/>
            <person name="Zalar P."/>
            <person name="Grube M."/>
            <person name="Sun H."/>
            <person name="Han J."/>
            <person name="Sharma A."/>
            <person name="Chiniquy J."/>
            <person name="Ngan C.Y."/>
            <person name="Lipzen A."/>
            <person name="Barry K."/>
            <person name="Grigoriev I.V."/>
            <person name="Gunde-Cimerman N."/>
        </authorList>
    </citation>
    <scope>NUCLEOTIDE SEQUENCE [LARGE SCALE GENOMIC DNA]</scope>
    <source>
        <strain evidence="2 3">EXF-2481</strain>
    </source>
</reference>
<keyword evidence="3" id="KW-1185">Reference proteome</keyword>
<dbReference type="AlphaFoldDB" id="A0A074YNZ6"/>
<gene>
    <name evidence="2" type="ORF">AUEXF2481DRAFT_37415</name>
</gene>
<dbReference type="InterPro" id="IPR036523">
    <property type="entry name" value="SurE-like_sf"/>
</dbReference>
<dbReference type="Pfam" id="PF01975">
    <property type="entry name" value="SurE"/>
    <property type="match status" value="1"/>
</dbReference>
<evidence type="ECO:0000313" key="3">
    <source>
        <dbReference type="Proteomes" id="UP000030641"/>
    </source>
</evidence>
<dbReference type="OrthoDB" id="202825at2759"/>
<dbReference type="GO" id="GO:0000932">
    <property type="term" value="C:P-body"/>
    <property type="evidence" value="ECO:0007669"/>
    <property type="project" value="TreeGrafter"/>
</dbReference>
<dbReference type="STRING" id="1043005.A0A074YNZ6"/>
<dbReference type="PANTHER" id="PTHR47551">
    <property type="entry name" value="TUBULIN--TYROSINE LIGASE PBY1-RELATED"/>
    <property type="match status" value="1"/>
</dbReference>
<dbReference type="GO" id="GO:0016787">
    <property type="term" value="F:hydrolase activity"/>
    <property type="evidence" value="ECO:0007669"/>
    <property type="project" value="InterPro"/>
</dbReference>
<dbReference type="EMBL" id="KL584753">
    <property type="protein sequence ID" value="KEQ97859.1"/>
    <property type="molecule type" value="Genomic_DNA"/>
</dbReference>
<evidence type="ECO:0000259" key="1">
    <source>
        <dbReference type="Pfam" id="PF01975"/>
    </source>
</evidence>
<dbReference type="HOGENOM" id="CLU_049222_2_0_1"/>
<protein>
    <recommendedName>
        <fullName evidence="1">Survival protein SurE-like phosphatase/nucleotidase domain-containing protein</fullName>
    </recommendedName>
</protein>
<dbReference type="RefSeq" id="XP_013346326.1">
    <property type="nucleotide sequence ID" value="XM_013490872.1"/>
</dbReference>
<dbReference type="Gene3D" id="3.40.1210.10">
    <property type="entry name" value="Survival protein SurE-like phosphatase/nucleotidase"/>
    <property type="match status" value="1"/>
</dbReference>
<dbReference type="SUPFAM" id="SSF64167">
    <property type="entry name" value="SurE-like"/>
    <property type="match status" value="1"/>
</dbReference>
<dbReference type="OMA" id="PENDWVV"/>
<dbReference type="PANTHER" id="PTHR47551:SF1">
    <property type="entry name" value="TUBULIN--TYROSINE LIGASE PBY1-RELATED"/>
    <property type="match status" value="1"/>
</dbReference>
<sequence length="285" mass="31459">MHILLVNDDGPPSEQAPYLLPFINTVESAGHLLSVVLPSSQQSGAGKSHSISEEVTATPVWLKREDTIYAQLHPWFFLDATPASCVQIALGHLLKDRPEVDLVLCGPNLGCSVSALYALSCGILGAASEATLCGYRSIALALSLPRDPGNLEETLEMCKHAVQVIERLYEDADWETNIMYSVNIPSLVGLAREIAWTSIYNNSWQKPQSFEELEPVAKKEKYEDTTDDRVGDSVDAERTFKWVSRLDVVVEENKDAPEGTDAWAIHQGKTSITKINANYMYMTGM</sequence>
<accession>A0A074YNZ6</accession>
<feature type="domain" description="Survival protein SurE-like phosphatase/nucleotidase" evidence="1">
    <location>
        <begin position="3"/>
        <end position="205"/>
    </location>
</feature>
<dbReference type="Proteomes" id="UP000030641">
    <property type="component" value="Unassembled WGS sequence"/>
</dbReference>
<name>A0A074YNZ6_AURSE</name>